<accession>A0A832UZA3</accession>
<dbReference type="EMBL" id="DVAB01000007">
    <property type="protein sequence ID" value="HIK00049.1"/>
    <property type="molecule type" value="Genomic_DNA"/>
</dbReference>
<dbReference type="Proteomes" id="UP000646946">
    <property type="component" value="Unassembled WGS sequence"/>
</dbReference>
<sequence length="128" mass="14883">MAQEQQEAIKKNQNGEEEIAPELEAKLPFPNAAVVRVMREVIDRDKIISKRVKIEMNKWLSEICKDVSRELNKNPYTKIEGDDFANAIQKYRLYESVDAQKHKVKKSLNRIIEDAQELINQVDNVKSD</sequence>
<proteinExistence type="predicted"/>
<dbReference type="SUPFAM" id="SSF47113">
    <property type="entry name" value="Histone-fold"/>
    <property type="match status" value="1"/>
</dbReference>
<gene>
    <name evidence="1" type="ORF">H1016_00735</name>
</gene>
<reference evidence="1 2" key="1">
    <citation type="journal article" name="Nat. Commun.">
        <title>Undinarchaeota illuminate DPANN phylogeny and the impact of gene transfer on archaeal evolution.</title>
        <authorList>
            <person name="Dombrowski N."/>
            <person name="Williams T.A."/>
            <person name="Sun J."/>
            <person name="Woodcroft B.J."/>
            <person name="Lee J.H."/>
            <person name="Minh B.Q."/>
            <person name="Rinke C."/>
            <person name="Spang A."/>
        </authorList>
    </citation>
    <scope>NUCLEOTIDE SEQUENCE [LARGE SCALE GENOMIC DNA]</scope>
    <source>
        <strain evidence="1">MAG_bin1129</strain>
    </source>
</reference>
<organism evidence="1 2">
    <name type="scientific">Candidatus Naiadarchaeum limnaeum</name>
    <dbReference type="NCBI Taxonomy" id="2756139"/>
    <lineage>
        <taxon>Archaea</taxon>
        <taxon>Candidatus Undinarchaeota</taxon>
        <taxon>Candidatus Undinarchaeia</taxon>
        <taxon>Candidatus Naiadarchaeales</taxon>
        <taxon>Candidatus Naiadarchaeaceae</taxon>
        <taxon>Candidatus Naiadarchaeum</taxon>
    </lineage>
</organism>
<keyword evidence="2" id="KW-1185">Reference proteome</keyword>
<name>A0A832UZA3_9ARCH</name>
<dbReference type="GO" id="GO:0046982">
    <property type="term" value="F:protein heterodimerization activity"/>
    <property type="evidence" value="ECO:0007669"/>
    <property type="project" value="InterPro"/>
</dbReference>
<dbReference type="AlphaFoldDB" id="A0A832UZA3"/>
<dbReference type="InterPro" id="IPR009072">
    <property type="entry name" value="Histone-fold"/>
</dbReference>
<evidence type="ECO:0000313" key="2">
    <source>
        <dbReference type="Proteomes" id="UP000646946"/>
    </source>
</evidence>
<comment type="caution">
    <text evidence="1">The sequence shown here is derived from an EMBL/GenBank/DDBJ whole genome shotgun (WGS) entry which is preliminary data.</text>
</comment>
<evidence type="ECO:0008006" key="3">
    <source>
        <dbReference type="Google" id="ProtNLM"/>
    </source>
</evidence>
<protein>
    <recommendedName>
        <fullName evidence="3">Transcription factor CBF/NF-Y/archaeal histone domain-containing protein</fullName>
    </recommendedName>
</protein>
<evidence type="ECO:0000313" key="1">
    <source>
        <dbReference type="EMBL" id="HIK00049.1"/>
    </source>
</evidence>